<name>A0A9E2NLL0_9FIRM</name>
<dbReference type="CDD" id="cd09019">
    <property type="entry name" value="galactose_mutarotase_like"/>
    <property type="match status" value="1"/>
</dbReference>
<feature type="binding site" evidence="10">
    <location>
        <position position="252"/>
    </location>
    <ligand>
        <name>beta-D-galactose</name>
        <dbReference type="ChEBI" id="CHEBI:27667"/>
    </ligand>
</feature>
<comment type="similarity">
    <text evidence="3 8">Belongs to the aldose epimerase family.</text>
</comment>
<keyword evidence="7 8" id="KW-0119">Carbohydrate metabolism</keyword>
<gene>
    <name evidence="12" type="ORF">H9872_07275</name>
</gene>
<dbReference type="InterPro" id="IPR014718">
    <property type="entry name" value="GH-type_carb-bd"/>
</dbReference>
<dbReference type="PIRSF" id="PIRSF005096">
    <property type="entry name" value="GALM"/>
    <property type="match status" value="1"/>
</dbReference>
<protein>
    <recommendedName>
        <fullName evidence="5 8">Aldose 1-epimerase</fullName>
        <ecNumber evidence="4 8">5.1.3.3</ecNumber>
    </recommendedName>
</protein>
<evidence type="ECO:0000256" key="3">
    <source>
        <dbReference type="ARBA" id="ARBA00006206"/>
    </source>
</evidence>
<dbReference type="InterPro" id="IPR015443">
    <property type="entry name" value="Aldose_1-epimerase"/>
</dbReference>
<dbReference type="PANTHER" id="PTHR10091">
    <property type="entry name" value="ALDOSE-1-EPIMERASE"/>
    <property type="match status" value="1"/>
</dbReference>
<dbReference type="EC" id="5.1.3.3" evidence="4 8"/>
<dbReference type="Proteomes" id="UP000824229">
    <property type="component" value="Unassembled WGS sequence"/>
</dbReference>
<dbReference type="InterPro" id="IPR011013">
    <property type="entry name" value="Gal_mutarotase_sf_dom"/>
</dbReference>
<keyword evidence="6 8" id="KW-0413">Isomerase</keyword>
<dbReference type="EMBL" id="JAHLFQ010000163">
    <property type="protein sequence ID" value="MBU3804541.1"/>
    <property type="molecule type" value="Genomic_DNA"/>
</dbReference>
<feature type="active site" description="Proton acceptor" evidence="9">
    <location>
        <position position="313"/>
    </location>
</feature>
<evidence type="ECO:0000256" key="4">
    <source>
        <dbReference type="ARBA" id="ARBA00013185"/>
    </source>
</evidence>
<comment type="pathway">
    <text evidence="2 8">Carbohydrate metabolism; hexose metabolism.</text>
</comment>
<evidence type="ECO:0000313" key="13">
    <source>
        <dbReference type="Proteomes" id="UP000824229"/>
    </source>
</evidence>
<dbReference type="Gene3D" id="2.70.98.10">
    <property type="match status" value="1"/>
</dbReference>
<dbReference type="GO" id="GO:0030246">
    <property type="term" value="F:carbohydrate binding"/>
    <property type="evidence" value="ECO:0007669"/>
    <property type="project" value="InterPro"/>
</dbReference>
<evidence type="ECO:0000256" key="1">
    <source>
        <dbReference type="ARBA" id="ARBA00001614"/>
    </source>
</evidence>
<reference evidence="12" key="2">
    <citation type="submission" date="2021-04" db="EMBL/GenBank/DDBJ databases">
        <authorList>
            <person name="Gilroy R."/>
        </authorList>
    </citation>
    <scope>NUCLEOTIDE SEQUENCE</scope>
    <source>
        <strain evidence="12">B5-657</strain>
    </source>
</reference>
<evidence type="ECO:0000256" key="6">
    <source>
        <dbReference type="ARBA" id="ARBA00023235"/>
    </source>
</evidence>
<evidence type="ECO:0000256" key="8">
    <source>
        <dbReference type="PIRNR" id="PIRNR005096"/>
    </source>
</evidence>
<comment type="catalytic activity">
    <reaction evidence="1 8">
        <text>alpha-D-glucose = beta-D-glucose</text>
        <dbReference type="Rhea" id="RHEA:10264"/>
        <dbReference type="ChEBI" id="CHEBI:15903"/>
        <dbReference type="ChEBI" id="CHEBI:17925"/>
        <dbReference type="EC" id="5.1.3.3"/>
    </reaction>
</comment>
<dbReference type="PROSITE" id="PS00545">
    <property type="entry name" value="ALDOSE_1_EPIMERASE"/>
    <property type="match status" value="1"/>
</dbReference>
<evidence type="ECO:0000256" key="9">
    <source>
        <dbReference type="PIRSR" id="PIRSR005096-1"/>
    </source>
</evidence>
<evidence type="ECO:0000256" key="10">
    <source>
        <dbReference type="PIRSR" id="PIRSR005096-2"/>
    </source>
</evidence>
<evidence type="ECO:0000256" key="2">
    <source>
        <dbReference type="ARBA" id="ARBA00005028"/>
    </source>
</evidence>
<dbReference type="InterPro" id="IPR047215">
    <property type="entry name" value="Galactose_mutarotase-like"/>
</dbReference>
<dbReference type="InterPro" id="IPR018052">
    <property type="entry name" value="Ald1_epimerase_CS"/>
</dbReference>
<accession>A0A9E2NLL0</accession>
<evidence type="ECO:0000256" key="5">
    <source>
        <dbReference type="ARBA" id="ARBA00014165"/>
    </source>
</evidence>
<feature type="binding site" evidence="11">
    <location>
        <begin position="179"/>
        <end position="181"/>
    </location>
    <ligand>
        <name>beta-D-galactose</name>
        <dbReference type="ChEBI" id="CHEBI:27667"/>
    </ligand>
</feature>
<evidence type="ECO:0000313" key="12">
    <source>
        <dbReference type="EMBL" id="MBU3804541.1"/>
    </source>
</evidence>
<feature type="active site" description="Proton donor" evidence="9">
    <location>
        <position position="179"/>
    </location>
</feature>
<evidence type="ECO:0000256" key="11">
    <source>
        <dbReference type="PIRSR" id="PIRSR005096-3"/>
    </source>
</evidence>
<dbReference type="GO" id="GO:0004034">
    <property type="term" value="F:aldose 1-epimerase activity"/>
    <property type="evidence" value="ECO:0007669"/>
    <property type="project" value="UniProtKB-EC"/>
</dbReference>
<organism evidence="12 13">
    <name type="scientific">Candidatus Cellulosilyticum pullistercoris</name>
    <dbReference type="NCBI Taxonomy" id="2838521"/>
    <lineage>
        <taxon>Bacteria</taxon>
        <taxon>Bacillati</taxon>
        <taxon>Bacillota</taxon>
        <taxon>Clostridia</taxon>
        <taxon>Lachnospirales</taxon>
        <taxon>Cellulosilyticaceae</taxon>
        <taxon>Cellulosilyticum</taxon>
    </lineage>
</organism>
<proteinExistence type="inferred from homology"/>
<comment type="caution">
    <text evidence="12">The sequence shown here is derived from an EMBL/GenBank/DDBJ whole genome shotgun (WGS) entry which is preliminary data.</text>
</comment>
<reference evidence="12" key="1">
    <citation type="journal article" date="2021" name="PeerJ">
        <title>Extensive microbial diversity within the chicken gut microbiome revealed by metagenomics and culture.</title>
        <authorList>
            <person name="Gilroy R."/>
            <person name="Ravi A."/>
            <person name="Getino M."/>
            <person name="Pursley I."/>
            <person name="Horton D.L."/>
            <person name="Alikhan N.F."/>
            <person name="Baker D."/>
            <person name="Gharbi K."/>
            <person name="Hall N."/>
            <person name="Watson M."/>
            <person name="Adriaenssens E.M."/>
            <person name="Foster-Nyarko E."/>
            <person name="Jarju S."/>
            <person name="Secka A."/>
            <person name="Antonio M."/>
            <person name="Oren A."/>
            <person name="Chaudhuri R.R."/>
            <person name="La Ragione R."/>
            <person name="Hildebrand F."/>
            <person name="Pallen M.J."/>
        </authorList>
    </citation>
    <scope>NUCLEOTIDE SEQUENCE</scope>
    <source>
        <strain evidence="12">B5-657</strain>
    </source>
</reference>
<dbReference type="PANTHER" id="PTHR10091:SF0">
    <property type="entry name" value="GALACTOSE MUTAROTASE"/>
    <property type="match status" value="1"/>
</dbReference>
<dbReference type="GO" id="GO:0006006">
    <property type="term" value="P:glucose metabolic process"/>
    <property type="evidence" value="ECO:0007669"/>
    <property type="project" value="TreeGrafter"/>
</dbReference>
<dbReference type="InterPro" id="IPR008183">
    <property type="entry name" value="Aldose_1/G6P_1-epimerase"/>
</dbReference>
<evidence type="ECO:0000256" key="7">
    <source>
        <dbReference type="ARBA" id="ARBA00023277"/>
    </source>
</evidence>
<sequence>MKKSSQEIVLESGRKITKFSLENDKGMQIEVLSLGATLIKVMVPDKDHNIENVVLGWQDMNVYEAHPGNCGAIIGRVAGRIYKGEFTLEGKKYHLPRNHFKNTLHGGINGFHTKNWEGLFEESSDHISLKMSYLSRDNEEGFPGNLKVMVTYTLSNTNELTISYEAITDKETLVNLTNHAYFNLSGDAKRDIYEQELYIDSDAIYELDEELIPTGNMLSLENEPYFDFRIAKKLGQDIDKENEQLKNGHGYDHIWKLNQGKEAISLYDSVSKRCMTITTSEPCVIVYTMNEASESFLLSNGMPQRPRLAVCFETQKAAVGYHEINKQAITLKPDNIYKQQTTFRFFIK</sequence>
<dbReference type="Pfam" id="PF01263">
    <property type="entry name" value="Aldose_epim"/>
    <property type="match status" value="1"/>
</dbReference>
<dbReference type="SUPFAM" id="SSF74650">
    <property type="entry name" value="Galactose mutarotase-like"/>
    <property type="match status" value="1"/>
</dbReference>
<dbReference type="GO" id="GO:0005737">
    <property type="term" value="C:cytoplasm"/>
    <property type="evidence" value="ECO:0007669"/>
    <property type="project" value="TreeGrafter"/>
</dbReference>
<dbReference type="GO" id="GO:0033499">
    <property type="term" value="P:galactose catabolic process via UDP-galactose, Leloir pathway"/>
    <property type="evidence" value="ECO:0007669"/>
    <property type="project" value="TreeGrafter"/>
</dbReference>
<dbReference type="AlphaFoldDB" id="A0A9E2NLL0"/>